<dbReference type="UniPathway" id="UPA00109">
    <property type="reaction ID" value="UER00180"/>
</dbReference>
<evidence type="ECO:0000259" key="14">
    <source>
        <dbReference type="Pfam" id="PF03727"/>
    </source>
</evidence>
<evidence type="ECO:0000256" key="10">
    <source>
        <dbReference type="ARBA" id="ARBA00047905"/>
    </source>
</evidence>
<dbReference type="InterPro" id="IPR001312">
    <property type="entry name" value="Hexokinase"/>
</dbReference>
<evidence type="ECO:0000256" key="3">
    <source>
        <dbReference type="ARBA" id="ARBA00009225"/>
    </source>
</evidence>
<dbReference type="InterPro" id="IPR022673">
    <property type="entry name" value="Hexokinase_C"/>
</dbReference>
<dbReference type="GO" id="GO:0005536">
    <property type="term" value="F:D-glucose binding"/>
    <property type="evidence" value="ECO:0007669"/>
    <property type="project" value="InterPro"/>
</dbReference>
<dbReference type="GO" id="GO:0006096">
    <property type="term" value="P:glycolytic process"/>
    <property type="evidence" value="ECO:0007669"/>
    <property type="project" value="UniProtKB-UniPathway"/>
</dbReference>
<keyword evidence="8 12" id="KW-0324">Glycolysis</keyword>
<evidence type="ECO:0000256" key="2">
    <source>
        <dbReference type="ARBA" id="ARBA00005028"/>
    </source>
</evidence>
<dbReference type="Proteomes" id="UP000663881">
    <property type="component" value="Unassembled WGS sequence"/>
</dbReference>
<dbReference type="Gene3D" id="3.40.367.20">
    <property type="match status" value="1"/>
</dbReference>
<evidence type="ECO:0000313" key="15">
    <source>
        <dbReference type="EMBL" id="CAF3633986.1"/>
    </source>
</evidence>
<comment type="pathway">
    <text evidence="2">Carbohydrate metabolism; hexose metabolism.</text>
</comment>
<dbReference type="GO" id="GO:0008865">
    <property type="term" value="F:fructokinase activity"/>
    <property type="evidence" value="ECO:0007669"/>
    <property type="project" value="TreeGrafter"/>
</dbReference>
<keyword evidence="5 12" id="KW-0547">Nucleotide-binding</keyword>
<comment type="caution">
    <text evidence="15">The sequence shown here is derived from an EMBL/GenBank/DDBJ whole genome shotgun (WGS) entry which is preliminary data.</text>
</comment>
<comment type="catalytic activity">
    <reaction evidence="9">
        <text>a D-hexose + ATP = a D-hexose 6-phosphate + ADP + H(+)</text>
        <dbReference type="Rhea" id="RHEA:22740"/>
        <dbReference type="ChEBI" id="CHEBI:4194"/>
        <dbReference type="ChEBI" id="CHEBI:15378"/>
        <dbReference type="ChEBI" id="CHEBI:30616"/>
        <dbReference type="ChEBI" id="CHEBI:229467"/>
        <dbReference type="ChEBI" id="CHEBI:456216"/>
        <dbReference type="EC" id="2.7.1.1"/>
    </reaction>
    <physiologicalReaction direction="left-to-right" evidence="9">
        <dbReference type="Rhea" id="RHEA:22741"/>
    </physiologicalReaction>
</comment>
<keyword evidence="7 12" id="KW-0067">ATP-binding</keyword>
<dbReference type="Pfam" id="PF03727">
    <property type="entry name" value="Hexokinase_2"/>
    <property type="match status" value="1"/>
</dbReference>
<evidence type="ECO:0000256" key="12">
    <source>
        <dbReference type="RuleBase" id="RU362007"/>
    </source>
</evidence>
<dbReference type="AlphaFoldDB" id="A0A818Q355"/>
<dbReference type="GO" id="GO:0005829">
    <property type="term" value="C:cytosol"/>
    <property type="evidence" value="ECO:0007669"/>
    <property type="project" value="TreeGrafter"/>
</dbReference>
<dbReference type="GO" id="GO:0004340">
    <property type="term" value="F:glucokinase activity"/>
    <property type="evidence" value="ECO:0007669"/>
    <property type="project" value="TreeGrafter"/>
</dbReference>
<evidence type="ECO:0000256" key="7">
    <source>
        <dbReference type="ARBA" id="ARBA00022840"/>
    </source>
</evidence>
<reference evidence="15" key="1">
    <citation type="submission" date="2021-02" db="EMBL/GenBank/DDBJ databases">
        <authorList>
            <person name="Nowell W R."/>
        </authorList>
    </citation>
    <scope>NUCLEOTIDE SEQUENCE</scope>
</reference>
<keyword evidence="6 12" id="KW-0418">Kinase</keyword>
<accession>A0A818Q355</accession>
<evidence type="ECO:0000256" key="4">
    <source>
        <dbReference type="ARBA" id="ARBA00022679"/>
    </source>
</evidence>
<dbReference type="EC" id="2.7.1.-" evidence="12"/>
<dbReference type="Gene3D" id="3.30.420.40">
    <property type="match status" value="1"/>
</dbReference>
<feature type="domain" description="Hexokinase C-terminal" evidence="14">
    <location>
        <begin position="361"/>
        <end position="513"/>
    </location>
</feature>
<dbReference type="PANTHER" id="PTHR19443">
    <property type="entry name" value="HEXOKINASE"/>
    <property type="match status" value="1"/>
</dbReference>
<evidence type="ECO:0000256" key="11">
    <source>
        <dbReference type="ARBA" id="ARBA00048160"/>
    </source>
</evidence>
<dbReference type="InterPro" id="IPR043129">
    <property type="entry name" value="ATPase_NBD"/>
</dbReference>
<sequence>MKNSHIDDSTFIVMKRQYSKDSNHLNYLFKDFSQRINKNYFFCIQSHKHGNIKLERIHNYCEKHGFILNHSTIQMIQKSFANMITSAYAYGIEQKNSNAKNTDIKLQLTHVNALPSRTEQGIFIIIELGNLIEDIRYSLISLLGKQIPSYDILHSRGYNLPEEIRKSHGSILLDHLAIGLRDFLEEIPFNEKLPQSLQLGFLLHFPMKQNELNHAEIVSWSDRFNCPDLLDQDFIIIFQQSIDQYISYYHVNIIACTQESVAALISVAFEYPNTLISIIFKHTFQLSFVEDTENLRSKNLFQPKQLHEFYQTILSFNFQFIHSNKSLKSHALFQTLLTSIDTYVMYKLNVNYFDIFTCDSCLLEIIRILILELCIHEQLLPYSLWSKSKLNYHGSLSLKFLSYLLQGKYSKLKIYLNKLGLKQIKKLQLIHMEYICHIIIRRSTQILSCLIVCLSDRYNEENLTIAIDSYLYRLCPIYQIYMQNEIEYLCKRWITMFHFVNATNISSLGVAAVMSLQKTEKTMINQDDSSNSLCVRKNCRQYVKSQHHFSHDF</sequence>
<comment type="catalytic activity">
    <reaction evidence="11">
        <text>D-glucose + ATP = D-glucose 6-phosphate + ADP + H(+)</text>
        <dbReference type="Rhea" id="RHEA:17825"/>
        <dbReference type="ChEBI" id="CHEBI:4167"/>
        <dbReference type="ChEBI" id="CHEBI:15378"/>
        <dbReference type="ChEBI" id="CHEBI:30616"/>
        <dbReference type="ChEBI" id="CHEBI:61548"/>
        <dbReference type="ChEBI" id="CHEBI:456216"/>
        <dbReference type="EC" id="2.7.1.1"/>
    </reaction>
    <physiologicalReaction direction="left-to-right" evidence="11">
        <dbReference type="Rhea" id="RHEA:17826"/>
    </physiologicalReaction>
</comment>
<dbReference type="PROSITE" id="PS51748">
    <property type="entry name" value="HEXOKINASE_2"/>
    <property type="match status" value="1"/>
</dbReference>
<comment type="catalytic activity">
    <reaction evidence="10">
        <text>D-fructose + ATP = D-fructose 6-phosphate + ADP + H(+)</text>
        <dbReference type="Rhea" id="RHEA:16125"/>
        <dbReference type="ChEBI" id="CHEBI:15378"/>
        <dbReference type="ChEBI" id="CHEBI:30616"/>
        <dbReference type="ChEBI" id="CHEBI:37721"/>
        <dbReference type="ChEBI" id="CHEBI:61527"/>
        <dbReference type="ChEBI" id="CHEBI:456216"/>
        <dbReference type="EC" id="2.7.1.1"/>
    </reaction>
    <physiologicalReaction direction="left-to-right" evidence="10">
        <dbReference type="Rhea" id="RHEA:16126"/>
    </physiologicalReaction>
</comment>
<dbReference type="PANTHER" id="PTHR19443:SF16">
    <property type="entry name" value="HEXOKINASE TYPE 1-RELATED"/>
    <property type="match status" value="1"/>
</dbReference>
<proteinExistence type="inferred from homology"/>
<evidence type="ECO:0000256" key="5">
    <source>
        <dbReference type="ARBA" id="ARBA00022741"/>
    </source>
</evidence>
<dbReference type="GO" id="GO:0001678">
    <property type="term" value="P:intracellular glucose homeostasis"/>
    <property type="evidence" value="ECO:0007669"/>
    <property type="project" value="InterPro"/>
</dbReference>
<organism evidence="15 16">
    <name type="scientific">Adineta steineri</name>
    <dbReference type="NCBI Taxonomy" id="433720"/>
    <lineage>
        <taxon>Eukaryota</taxon>
        <taxon>Metazoa</taxon>
        <taxon>Spiralia</taxon>
        <taxon>Gnathifera</taxon>
        <taxon>Rotifera</taxon>
        <taxon>Eurotatoria</taxon>
        <taxon>Bdelloidea</taxon>
        <taxon>Adinetida</taxon>
        <taxon>Adinetidae</taxon>
        <taxon>Adineta</taxon>
    </lineage>
</organism>
<dbReference type="GO" id="GO:0005739">
    <property type="term" value="C:mitochondrion"/>
    <property type="evidence" value="ECO:0007669"/>
    <property type="project" value="TreeGrafter"/>
</dbReference>
<comment type="pathway">
    <text evidence="1">Carbohydrate degradation; glycolysis; D-glyceraldehyde 3-phosphate and glycerone phosphate from D-glucose: step 1/4.</text>
</comment>
<name>A0A818Q355_9BILA</name>
<protein>
    <recommendedName>
        <fullName evidence="12">Phosphotransferase</fullName>
        <ecNumber evidence="12">2.7.1.-</ecNumber>
    </recommendedName>
</protein>
<dbReference type="GO" id="GO:0005524">
    <property type="term" value="F:ATP binding"/>
    <property type="evidence" value="ECO:0007669"/>
    <property type="project" value="UniProtKB-UniRule"/>
</dbReference>
<dbReference type="GO" id="GO:0006006">
    <property type="term" value="P:glucose metabolic process"/>
    <property type="evidence" value="ECO:0007669"/>
    <property type="project" value="TreeGrafter"/>
</dbReference>
<evidence type="ECO:0000256" key="8">
    <source>
        <dbReference type="ARBA" id="ARBA00023152"/>
    </source>
</evidence>
<comment type="similarity">
    <text evidence="3 12">Belongs to the hexokinase family.</text>
</comment>
<gene>
    <name evidence="15" type="ORF">OKA104_LOCUS8281</name>
</gene>
<dbReference type="Pfam" id="PF00349">
    <property type="entry name" value="Hexokinase_1"/>
    <property type="match status" value="1"/>
</dbReference>
<evidence type="ECO:0000256" key="6">
    <source>
        <dbReference type="ARBA" id="ARBA00022777"/>
    </source>
</evidence>
<feature type="domain" description="Hexokinase N-terminal" evidence="13">
    <location>
        <begin position="66"/>
        <end position="268"/>
    </location>
</feature>
<dbReference type="EMBL" id="CAJOAY010000332">
    <property type="protein sequence ID" value="CAF3633986.1"/>
    <property type="molecule type" value="Genomic_DNA"/>
</dbReference>
<dbReference type="PRINTS" id="PR00475">
    <property type="entry name" value="HEXOKINASE"/>
</dbReference>
<evidence type="ECO:0000259" key="13">
    <source>
        <dbReference type="Pfam" id="PF00349"/>
    </source>
</evidence>
<dbReference type="UniPathway" id="UPA00242"/>
<evidence type="ECO:0000256" key="9">
    <source>
        <dbReference type="ARBA" id="ARBA00044613"/>
    </source>
</evidence>
<dbReference type="InterPro" id="IPR022672">
    <property type="entry name" value="Hexokinase_N"/>
</dbReference>
<evidence type="ECO:0000256" key="1">
    <source>
        <dbReference type="ARBA" id="ARBA00004888"/>
    </source>
</evidence>
<dbReference type="SUPFAM" id="SSF53067">
    <property type="entry name" value="Actin-like ATPase domain"/>
    <property type="match status" value="2"/>
</dbReference>
<evidence type="ECO:0000313" key="16">
    <source>
        <dbReference type="Proteomes" id="UP000663881"/>
    </source>
</evidence>
<keyword evidence="4 12" id="KW-0808">Transferase</keyword>